<comment type="caution">
    <text evidence="5">The sequence shown here is derived from an EMBL/GenBank/DDBJ whole genome shotgun (WGS) entry which is preliminary data.</text>
</comment>
<evidence type="ECO:0000259" key="4">
    <source>
        <dbReference type="SMART" id="SM00854"/>
    </source>
</evidence>
<dbReference type="EMBL" id="LJGW01000730">
    <property type="protein sequence ID" value="OEU96797.1"/>
    <property type="molecule type" value="Genomic_DNA"/>
</dbReference>
<dbReference type="InterPro" id="IPR019079">
    <property type="entry name" value="Capsule_synth_CapA"/>
</dbReference>
<evidence type="ECO:0000313" key="5">
    <source>
        <dbReference type="EMBL" id="OEU96797.1"/>
    </source>
</evidence>
<comment type="similarity">
    <text evidence="1">Belongs to the CapA family.</text>
</comment>
<feature type="region of interest" description="Disordered" evidence="2">
    <location>
        <begin position="29"/>
        <end position="54"/>
    </location>
</feature>
<dbReference type="Gene3D" id="3.60.21.10">
    <property type="match status" value="1"/>
</dbReference>
<dbReference type="PATRIC" id="fig|518642.10.peg.463"/>
<feature type="region of interest" description="Disordered" evidence="2">
    <location>
        <begin position="249"/>
        <end position="273"/>
    </location>
</feature>
<organism evidence="5 6">
    <name type="scientific">Streptomyces nanshensis</name>
    <dbReference type="NCBI Taxonomy" id="518642"/>
    <lineage>
        <taxon>Bacteria</taxon>
        <taxon>Bacillati</taxon>
        <taxon>Actinomycetota</taxon>
        <taxon>Actinomycetes</taxon>
        <taxon>Kitasatosporales</taxon>
        <taxon>Streptomycetaceae</taxon>
        <taxon>Streptomyces</taxon>
    </lineage>
</organism>
<feature type="chain" id="PRO_5038331581" description="Capsule synthesis protein CapA domain-containing protein" evidence="3">
    <location>
        <begin position="23"/>
        <end position="439"/>
    </location>
</feature>
<feature type="region of interest" description="Disordered" evidence="2">
    <location>
        <begin position="311"/>
        <end position="377"/>
    </location>
</feature>
<feature type="compositionally biased region" description="Basic and acidic residues" evidence="2">
    <location>
        <begin position="347"/>
        <end position="363"/>
    </location>
</feature>
<keyword evidence="3" id="KW-0732">Signal</keyword>
<dbReference type="SMART" id="SM00854">
    <property type="entry name" value="PGA_cap"/>
    <property type="match status" value="1"/>
</dbReference>
<dbReference type="RefSeq" id="WP_070020850.1">
    <property type="nucleotide sequence ID" value="NZ_LJGW01000730.1"/>
</dbReference>
<accession>A0A1E7JYQ1</accession>
<dbReference type="Pfam" id="PF09587">
    <property type="entry name" value="PGA_cap"/>
    <property type="match status" value="1"/>
</dbReference>
<evidence type="ECO:0000256" key="1">
    <source>
        <dbReference type="ARBA" id="ARBA00005662"/>
    </source>
</evidence>
<dbReference type="InterPro" id="IPR052169">
    <property type="entry name" value="CW_Biosynth-Accessory"/>
</dbReference>
<feature type="signal peptide" evidence="3">
    <location>
        <begin position="1"/>
        <end position="22"/>
    </location>
</feature>
<dbReference type="PANTHER" id="PTHR33393:SF13">
    <property type="entry name" value="PGA BIOSYNTHESIS PROTEIN CAPA"/>
    <property type="match status" value="1"/>
</dbReference>
<dbReference type="PROSITE" id="PS51257">
    <property type="entry name" value="PROKAR_LIPOPROTEIN"/>
    <property type="match status" value="1"/>
</dbReference>
<dbReference type="PANTHER" id="PTHR33393">
    <property type="entry name" value="POLYGLUTAMINE SYNTHESIS ACCESSORY PROTEIN RV0574C-RELATED"/>
    <property type="match status" value="1"/>
</dbReference>
<proteinExistence type="inferred from homology"/>
<feature type="domain" description="Capsule synthesis protein CapA" evidence="4">
    <location>
        <begin position="58"/>
        <end position="309"/>
    </location>
</feature>
<dbReference type="CDD" id="cd07381">
    <property type="entry name" value="MPP_CapA"/>
    <property type="match status" value="1"/>
</dbReference>
<protein>
    <recommendedName>
        <fullName evidence="4">Capsule synthesis protein CapA domain-containing protein</fullName>
    </recommendedName>
</protein>
<name>A0A1E7JYQ1_9ACTN</name>
<evidence type="ECO:0000313" key="6">
    <source>
        <dbReference type="Proteomes" id="UP000176005"/>
    </source>
</evidence>
<evidence type="ECO:0000256" key="2">
    <source>
        <dbReference type="SAM" id="MobiDB-lite"/>
    </source>
</evidence>
<evidence type="ECO:0000256" key="3">
    <source>
        <dbReference type="SAM" id="SignalP"/>
    </source>
</evidence>
<reference evidence="5 6" key="1">
    <citation type="journal article" date="2016" name="Front. Microbiol.">
        <title>Comparative Genomics Analysis of Streptomyces Species Reveals Their Adaptation to the Marine Environment and Their Diversity at the Genomic Level.</title>
        <authorList>
            <person name="Tian X."/>
            <person name="Zhang Z."/>
            <person name="Yang T."/>
            <person name="Chen M."/>
            <person name="Li J."/>
            <person name="Chen F."/>
            <person name="Yang J."/>
            <person name="Li W."/>
            <person name="Zhang B."/>
            <person name="Zhang Z."/>
            <person name="Wu J."/>
            <person name="Zhang C."/>
            <person name="Long L."/>
            <person name="Xiao J."/>
        </authorList>
    </citation>
    <scope>NUCLEOTIDE SEQUENCE [LARGE SCALE GENOMIC DNA]</scope>
    <source>
        <strain evidence="5 6">SCSIO 10429</strain>
    </source>
</reference>
<sequence>MSTYIRPAVLAVATTVLLGAVAGCGGQQALTGREGSRHDDAAAQRGASARTSPQKPFTMVATGDILSHDSVIRQAREDAAGSGYDFRTMLAGAKSLASGADLAICHMETVYGRSGGPFTGYPAFKTPPDVASAVKDTGYESCSSASNHSMDDGVDGVRRTITAMDKAGLKHAGSADSAKARGHTTMMRAGGAKVAQLAYTYGTNDIPVPKNKRWAVNLIDPKRIIADARAARRAGADIVVTSMHWGTEWQEEPDGDQKRLARQLTRSRDGSGRKDIDLIIGTHAHVPQAYEKVNGTWVVYGMGDQLAGKMNDPRGSMSSAARFTFVPPKGGSSKGGGAPKGGAGDSAKAKGAGDARDAKDAKGARSSRGAAGQGRQAEWSVKRAEYIPFFVQTTPRISVVDLSRENARDAGSGRAEAFRAIRDAVLSRGADKQGLRMGR</sequence>
<gene>
    <name evidence="5" type="ORF">AN218_33790</name>
</gene>
<dbReference type="SUPFAM" id="SSF56300">
    <property type="entry name" value="Metallo-dependent phosphatases"/>
    <property type="match status" value="1"/>
</dbReference>
<dbReference type="AlphaFoldDB" id="A0A1E7JYQ1"/>
<dbReference type="Proteomes" id="UP000176005">
    <property type="component" value="Unassembled WGS sequence"/>
</dbReference>
<feature type="compositionally biased region" description="Gly residues" evidence="2">
    <location>
        <begin position="332"/>
        <end position="344"/>
    </location>
</feature>
<dbReference type="InterPro" id="IPR029052">
    <property type="entry name" value="Metallo-depent_PP-like"/>
</dbReference>
<keyword evidence="6" id="KW-1185">Reference proteome</keyword>
<feature type="compositionally biased region" description="Low complexity" evidence="2">
    <location>
        <begin position="364"/>
        <end position="377"/>
    </location>
</feature>